<keyword evidence="4 11" id="KW-0813">Transport</keyword>
<evidence type="ECO:0000256" key="5">
    <source>
        <dbReference type="ARBA" id="ARBA00022660"/>
    </source>
</evidence>
<dbReference type="FunFam" id="3.30.160.190:FF:000001">
    <property type="entry name" value="NADH-ubiquinone oxidoreductase 21 kDa subunit mitochondrial"/>
    <property type="match status" value="1"/>
</dbReference>
<keyword evidence="9 11" id="KW-0496">Mitochondrion</keyword>
<evidence type="ECO:0000256" key="9">
    <source>
        <dbReference type="ARBA" id="ARBA00023128"/>
    </source>
</evidence>
<evidence type="ECO:0000256" key="2">
    <source>
        <dbReference type="ARBA" id="ARBA00005882"/>
    </source>
</evidence>
<evidence type="ECO:0000256" key="11">
    <source>
        <dbReference type="RuleBase" id="RU367010"/>
    </source>
</evidence>
<reference evidence="12" key="1">
    <citation type="submission" date="2023-07" db="EMBL/GenBank/DDBJ databases">
        <title>Chromosome-level genome assembly of Artemia franciscana.</title>
        <authorList>
            <person name="Jo E."/>
        </authorList>
    </citation>
    <scope>NUCLEOTIDE SEQUENCE</scope>
    <source>
        <tissue evidence="12">Whole body</tissue>
    </source>
</reference>
<dbReference type="InterPro" id="IPR038532">
    <property type="entry name" value="NDUFS4-like_sf"/>
</dbReference>
<dbReference type="Proteomes" id="UP001187531">
    <property type="component" value="Unassembled WGS sequence"/>
</dbReference>
<keyword evidence="10 11" id="KW-0472">Membrane</keyword>
<gene>
    <name evidence="12" type="ORF">QYM36_006043</name>
</gene>
<keyword evidence="8 11" id="KW-0249">Electron transport</keyword>
<evidence type="ECO:0000313" key="13">
    <source>
        <dbReference type="Proteomes" id="UP001187531"/>
    </source>
</evidence>
<evidence type="ECO:0000256" key="3">
    <source>
        <dbReference type="ARBA" id="ARBA00015796"/>
    </source>
</evidence>
<dbReference type="InterPro" id="IPR006885">
    <property type="entry name" value="NADH_UbQ_FeS_4_mit-like"/>
</dbReference>
<dbReference type="GO" id="GO:0022900">
    <property type="term" value="P:electron transport chain"/>
    <property type="evidence" value="ECO:0007669"/>
    <property type="project" value="InterPro"/>
</dbReference>
<evidence type="ECO:0000256" key="4">
    <source>
        <dbReference type="ARBA" id="ARBA00022448"/>
    </source>
</evidence>
<evidence type="ECO:0000256" key="7">
    <source>
        <dbReference type="ARBA" id="ARBA00022946"/>
    </source>
</evidence>
<evidence type="ECO:0000256" key="8">
    <source>
        <dbReference type="ARBA" id="ARBA00022982"/>
    </source>
</evidence>
<dbReference type="Gene3D" id="3.30.160.190">
    <property type="entry name" value="atu1810 like domain"/>
    <property type="match status" value="2"/>
</dbReference>
<name>A0AA88HXF7_ARTSF</name>
<evidence type="ECO:0000256" key="6">
    <source>
        <dbReference type="ARBA" id="ARBA00022792"/>
    </source>
</evidence>
<dbReference type="AlphaFoldDB" id="A0AA88HXF7"/>
<keyword evidence="7 11" id="KW-0809">Transit peptide</keyword>
<dbReference type="Pfam" id="PF04800">
    <property type="entry name" value="NDUS4"/>
    <property type="match status" value="2"/>
</dbReference>
<dbReference type="GO" id="GO:0005743">
    <property type="term" value="C:mitochondrial inner membrane"/>
    <property type="evidence" value="ECO:0007669"/>
    <property type="project" value="UniProtKB-SubCell"/>
</dbReference>
<sequence length="300" mass="33936">MICSKIISRNSTNLIKLGRSLTTSAIVRSDVPSDVLKVKEAPVKEIQNVLQSPEKLKLDEDLKKEITIEGVENVGIASSIPEEHIKTRRVRIYKPVKHAMQSGTAGTGSWMLEFDTRERWENPLMGWTSRRSLTTSAIVRSDVPSDVLKVKEAPVKEIQNVLQSPEKLKHDEDLKKEITIEGVENVGIASSIPEEHIKTRRVRIYKPVKHAMQSGTAGTGSWMLEFDTRERWENPLMGWTSSGDPMSNLVLQFSSKDDAIAYCEKMGYSYDVFNNVEKKVIPKSYGANFSWNKRTRNSTK</sequence>
<evidence type="ECO:0000256" key="10">
    <source>
        <dbReference type="ARBA" id="ARBA00023136"/>
    </source>
</evidence>
<keyword evidence="13" id="KW-1185">Reference proteome</keyword>
<protein>
    <recommendedName>
        <fullName evidence="3 11">NADH dehydrogenase [ubiquinone] iron-sulfur protein 4, mitochondrial</fullName>
    </recommendedName>
</protein>
<evidence type="ECO:0000313" key="12">
    <source>
        <dbReference type="EMBL" id="KAK2718898.1"/>
    </source>
</evidence>
<dbReference type="PANTHER" id="PTHR12219:SF8">
    <property type="entry name" value="NADH DEHYDROGENASE [UBIQUINONE] IRON-SULFUR PROTEIN 4, MITOCHONDRIAL"/>
    <property type="match status" value="1"/>
</dbReference>
<organism evidence="12 13">
    <name type="scientific">Artemia franciscana</name>
    <name type="common">Brine shrimp</name>
    <name type="synonym">Artemia sanfranciscana</name>
    <dbReference type="NCBI Taxonomy" id="6661"/>
    <lineage>
        <taxon>Eukaryota</taxon>
        <taxon>Metazoa</taxon>
        <taxon>Ecdysozoa</taxon>
        <taxon>Arthropoda</taxon>
        <taxon>Crustacea</taxon>
        <taxon>Branchiopoda</taxon>
        <taxon>Anostraca</taxon>
        <taxon>Artemiidae</taxon>
        <taxon>Artemia</taxon>
    </lineage>
</organism>
<dbReference type="EMBL" id="JAVRJZ010000009">
    <property type="protein sequence ID" value="KAK2718898.1"/>
    <property type="molecule type" value="Genomic_DNA"/>
</dbReference>
<dbReference type="PANTHER" id="PTHR12219">
    <property type="entry name" value="NADH-UBIQUINONE OXIDOREDUCTASE"/>
    <property type="match status" value="1"/>
</dbReference>
<accession>A0AA88HXF7</accession>
<comment type="caution">
    <text evidence="12">The sequence shown here is derived from an EMBL/GenBank/DDBJ whole genome shotgun (WGS) entry which is preliminary data.</text>
</comment>
<comment type="function">
    <text evidence="1 11">Accessory subunit of the mitochondrial membrane respiratory chain NADH dehydrogenase (Complex I), that is believed not to be involved in catalysis. Complex I functions in the transfer of electrons from NADH to the respiratory chain. The immediate electron acceptor for the enzyme is believed to be ubiquinone.</text>
</comment>
<comment type="subcellular location">
    <subcellularLocation>
        <location evidence="11">Mitochondrion inner membrane</location>
        <topology evidence="11">Peripheral membrane protein</topology>
        <orientation evidence="11">Matrix side</orientation>
    </subcellularLocation>
</comment>
<proteinExistence type="inferred from homology"/>
<keyword evidence="5 11" id="KW-0679">Respiratory chain</keyword>
<comment type="similarity">
    <text evidence="2 11">Belongs to the complex I NDUFS4 subunit family.</text>
</comment>
<keyword evidence="6 11" id="KW-0999">Mitochondrion inner membrane</keyword>
<evidence type="ECO:0000256" key="1">
    <source>
        <dbReference type="ARBA" id="ARBA00003195"/>
    </source>
</evidence>